<dbReference type="Gene3D" id="1.20.1250.20">
    <property type="entry name" value="MFS general substrate transporter like domains"/>
    <property type="match status" value="2"/>
</dbReference>
<feature type="transmembrane region" description="Helical" evidence="7">
    <location>
        <begin position="133"/>
        <end position="154"/>
    </location>
</feature>
<evidence type="ECO:0000256" key="2">
    <source>
        <dbReference type="ARBA" id="ARBA00022448"/>
    </source>
</evidence>
<keyword evidence="3 7" id="KW-0812">Transmembrane</keyword>
<dbReference type="InterPro" id="IPR036259">
    <property type="entry name" value="MFS_trans_sf"/>
</dbReference>
<keyword evidence="5 7" id="KW-0472">Membrane</keyword>
<evidence type="ECO:0000256" key="7">
    <source>
        <dbReference type="SAM" id="Phobius"/>
    </source>
</evidence>
<keyword evidence="9" id="KW-1185">Reference proteome</keyword>
<feature type="transmembrane region" description="Helical" evidence="7">
    <location>
        <begin position="196"/>
        <end position="215"/>
    </location>
</feature>
<protein>
    <submittedName>
        <fullName evidence="8">Major facilitator superfamily MFS-1</fullName>
    </submittedName>
</protein>
<dbReference type="GO" id="GO:0016020">
    <property type="term" value="C:membrane"/>
    <property type="evidence" value="ECO:0007669"/>
    <property type="project" value="UniProtKB-SubCell"/>
</dbReference>
<feature type="transmembrane region" description="Helical" evidence="7">
    <location>
        <begin position="98"/>
        <end position="121"/>
    </location>
</feature>
<evidence type="ECO:0000256" key="3">
    <source>
        <dbReference type="ARBA" id="ARBA00022692"/>
    </source>
</evidence>
<evidence type="ECO:0000256" key="6">
    <source>
        <dbReference type="SAM" id="MobiDB-lite"/>
    </source>
</evidence>
<dbReference type="PANTHER" id="PTHR23504:SF17">
    <property type="entry name" value="MAJOR FACILITATOR SUPERFAMILY (MFS) PROFILE DOMAIN-CONTAINING PROTEIN"/>
    <property type="match status" value="1"/>
</dbReference>
<feature type="transmembrane region" description="Helical" evidence="7">
    <location>
        <begin position="729"/>
        <end position="749"/>
    </location>
</feature>
<comment type="subcellular location">
    <subcellularLocation>
        <location evidence="1">Membrane</location>
        <topology evidence="1">Multi-pass membrane protein</topology>
    </subcellularLocation>
</comment>
<dbReference type="GO" id="GO:0022857">
    <property type="term" value="F:transmembrane transporter activity"/>
    <property type="evidence" value="ECO:0007669"/>
    <property type="project" value="InterPro"/>
</dbReference>
<feature type="transmembrane region" description="Helical" evidence="7">
    <location>
        <begin position="166"/>
        <end position="184"/>
    </location>
</feature>
<dbReference type="EMBL" id="KV425570">
    <property type="protein sequence ID" value="KZT25803.1"/>
    <property type="molecule type" value="Genomic_DNA"/>
</dbReference>
<organism evidence="8 9">
    <name type="scientific">Neolentinus lepideus HHB14362 ss-1</name>
    <dbReference type="NCBI Taxonomy" id="1314782"/>
    <lineage>
        <taxon>Eukaryota</taxon>
        <taxon>Fungi</taxon>
        <taxon>Dikarya</taxon>
        <taxon>Basidiomycota</taxon>
        <taxon>Agaricomycotina</taxon>
        <taxon>Agaricomycetes</taxon>
        <taxon>Gloeophyllales</taxon>
        <taxon>Gloeophyllaceae</taxon>
        <taxon>Neolentinus</taxon>
    </lineage>
</organism>
<dbReference type="InterPro" id="IPR001958">
    <property type="entry name" value="Tet-R_TetA/multi-R_MdtG-like"/>
</dbReference>
<evidence type="ECO:0000256" key="5">
    <source>
        <dbReference type="ARBA" id="ARBA00023136"/>
    </source>
</evidence>
<dbReference type="Pfam" id="PF07690">
    <property type="entry name" value="MFS_1"/>
    <property type="match status" value="1"/>
</dbReference>
<name>A0A165SWY0_9AGAM</name>
<feature type="transmembrane region" description="Helical" evidence="7">
    <location>
        <begin position="266"/>
        <end position="291"/>
    </location>
</feature>
<dbReference type="PRINTS" id="PR01035">
    <property type="entry name" value="TCRTETA"/>
</dbReference>
<keyword evidence="4 7" id="KW-1133">Transmembrane helix</keyword>
<dbReference type="AlphaFoldDB" id="A0A165SWY0"/>
<dbReference type="InParanoid" id="A0A165SWY0"/>
<evidence type="ECO:0000256" key="1">
    <source>
        <dbReference type="ARBA" id="ARBA00004141"/>
    </source>
</evidence>
<dbReference type="Proteomes" id="UP000076761">
    <property type="component" value="Unassembled WGS sequence"/>
</dbReference>
<dbReference type="InterPro" id="IPR011701">
    <property type="entry name" value="MFS"/>
</dbReference>
<feature type="transmembrane region" description="Helical" evidence="7">
    <location>
        <begin position="761"/>
        <end position="790"/>
    </location>
</feature>
<dbReference type="SUPFAM" id="SSF103473">
    <property type="entry name" value="MFS general substrate transporter"/>
    <property type="match status" value="2"/>
</dbReference>
<gene>
    <name evidence="8" type="ORF">NEOLEDRAFT_1156182</name>
</gene>
<evidence type="ECO:0000256" key="4">
    <source>
        <dbReference type="ARBA" id="ARBA00022989"/>
    </source>
</evidence>
<feature type="region of interest" description="Disordered" evidence="6">
    <location>
        <begin position="483"/>
        <end position="566"/>
    </location>
</feature>
<evidence type="ECO:0000313" key="8">
    <source>
        <dbReference type="EMBL" id="KZT25803.1"/>
    </source>
</evidence>
<proteinExistence type="predicted"/>
<dbReference type="OrthoDB" id="10262656at2759"/>
<feature type="compositionally biased region" description="Acidic residues" evidence="6">
    <location>
        <begin position="483"/>
        <end position="493"/>
    </location>
</feature>
<feature type="transmembrane region" description="Helical" evidence="7">
    <location>
        <begin position="227"/>
        <end position="246"/>
    </location>
</feature>
<feature type="region of interest" description="Disordered" evidence="6">
    <location>
        <begin position="1"/>
        <end position="39"/>
    </location>
</feature>
<feature type="region of interest" description="Disordered" evidence="6">
    <location>
        <begin position="302"/>
        <end position="335"/>
    </location>
</feature>
<feature type="transmembrane region" description="Helical" evidence="7">
    <location>
        <begin position="836"/>
        <end position="855"/>
    </location>
</feature>
<evidence type="ECO:0000313" key="9">
    <source>
        <dbReference type="Proteomes" id="UP000076761"/>
    </source>
</evidence>
<feature type="transmembrane region" description="Helical" evidence="7">
    <location>
        <begin position="802"/>
        <end position="824"/>
    </location>
</feature>
<feature type="compositionally biased region" description="Low complexity" evidence="6">
    <location>
        <begin position="547"/>
        <end position="560"/>
    </location>
</feature>
<feature type="transmembrane region" description="Helical" evidence="7">
    <location>
        <begin position="698"/>
        <end position="717"/>
    </location>
</feature>
<accession>A0A165SWY0</accession>
<dbReference type="PANTHER" id="PTHR23504">
    <property type="entry name" value="MAJOR FACILITATOR SUPERFAMILY DOMAIN-CONTAINING PROTEIN 10"/>
    <property type="match status" value="1"/>
</dbReference>
<reference evidence="8 9" key="1">
    <citation type="journal article" date="2016" name="Mol. Biol. Evol.">
        <title>Comparative Genomics of Early-Diverging Mushroom-Forming Fungi Provides Insights into the Origins of Lignocellulose Decay Capabilities.</title>
        <authorList>
            <person name="Nagy L.G."/>
            <person name="Riley R."/>
            <person name="Tritt A."/>
            <person name="Adam C."/>
            <person name="Daum C."/>
            <person name="Floudas D."/>
            <person name="Sun H."/>
            <person name="Yadav J.S."/>
            <person name="Pangilinan J."/>
            <person name="Larsson K.H."/>
            <person name="Matsuura K."/>
            <person name="Barry K."/>
            <person name="Labutti K."/>
            <person name="Kuo R."/>
            <person name="Ohm R.A."/>
            <person name="Bhattacharya S.S."/>
            <person name="Shirouzu T."/>
            <person name="Yoshinaga Y."/>
            <person name="Martin F.M."/>
            <person name="Grigoriev I.V."/>
            <person name="Hibbett D.S."/>
        </authorList>
    </citation>
    <scope>NUCLEOTIDE SEQUENCE [LARGE SCALE GENOMIC DNA]</scope>
    <source>
        <strain evidence="8 9">HHB14362 ss-1</strain>
    </source>
</reference>
<keyword evidence="2" id="KW-0813">Transport</keyword>
<sequence>MAPTRVFGSEESALDVEDDVSSQNAPTTRRGLGRFSPSFSETLRHRPSILSRLSFRGSRVGDEENGEDVVTDKPLIPSALQQPGEVDTTPLPFLSMTVLSIAMLGEFLSANVSAPFLLFMVKGFGQFPDDADASFWNGILASSFFLTQFLTSLLWATVAEKHGQRAVLFVSLLGTAFTCCLFGTSKSIQQAICIRLLQGIFAGAIGVARGCVTFVTDPSNEGRAYAILGFCWGFGGVAGAIIGGSFENPAKKWPGVFQDMPLFVEYPYLLPCAVASCITFTGAILALFLGYDGGPRRGAIQLPLEKNNDHPPIPEVDEEGSMTPPAFGEEEPEPRSIVGSISKSVGRKLSGYLARRMNDAHASETSSLMREESMPLAESQQQTVKPRQISRASRVDGSAYGYGTSYRNRAGTSMSIGMGTRRGSTASATRRRLYSTVDPGRASVVDSDLNFAQRILLANENAVTNIADLWVAAAMNVDNEEVFDSEDESDGGDGIETIHGVDATEGAGMPEASTSIPSTPTRRGRRQSRSGSNIVPKSSLYGRPSTSGLRPHLSPRSSSDSRSRYFTPTRQSLAAIGGQLEEGAPLMARRASNVPTIFSHTGVRTPSAVLDAQSLLSPPEEVTAGDALAPIMEHRRASVVQVEAQAEPQPSLFWQLPLIIIVQYGLLALHTTTHDQVFYLYLVTDYEGGGLNLNATHFSQLIALMCLAQIAYQFYLYPPPRGRFSHLAMFRIGSLLYIPAYLSVVLYRIPFASATDDGNFILMAALALSTALRFCGITFSYTAVAILLNYMSPPHVVGLANGIAQSIVSLARFIGPILGGVLWSTSVAKDPSGYPIGFLACAGICAFAVAHSFFIR</sequence>